<accession>A0ABQ5KEE1</accession>
<feature type="non-terminal residue" evidence="1">
    <location>
        <position position="134"/>
    </location>
</feature>
<gene>
    <name evidence="1" type="ORF">ADUPG1_005453</name>
</gene>
<name>A0ABQ5KEE1_9EUKA</name>
<keyword evidence="2" id="KW-1185">Reference proteome</keyword>
<reference evidence="1" key="1">
    <citation type="submission" date="2022-03" db="EMBL/GenBank/DDBJ databases">
        <title>Draft genome sequence of Aduncisulcus paluster, a free-living microaerophilic Fornicata.</title>
        <authorList>
            <person name="Yuyama I."/>
            <person name="Kume K."/>
            <person name="Tamura T."/>
            <person name="Inagaki Y."/>
            <person name="Hashimoto T."/>
        </authorList>
    </citation>
    <scope>NUCLEOTIDE SEQUENCE</scope>
    <source>
        <strain evidence="1">NY0171</strain>
    </source>
</reference>
<proteinExistence type="predicted"/>
<comment type="caution">
    <text evidence="1">The sequence shown here is derived from an EMBL/GenBank/DDBJ whole genome shotgun (WGS) entry which is preliminary data.</text>
</comment>
<organism evidence="1 2">
    <name type="scientific">Aduncisulcus paluster</name>
    <dbReference type="NCBI Taxonomy" id="2918883"/>
    <lineage>
        <taxon>Eukaryota</taxon>
        <taxon>Metamonada</taxon>
        <taxon>Carpediemonas-like organisms</taxon>
        <taxon>Aduncisulcus</taxon>
    </lineage>
</organism>
<sequence length="134" mass="15163">MLQWYKCVFKPLLECPALFSARQVMHKTLGRREEVWEMAGYGGMHREIPLSFLYSSSPLTHSLIPFHPIQTPMNMSQMIKYRSSQGFLSSHASSISLHGKRGAVGPIRLVLHLYPRTSSAAPIKTRPECIVLPL</sequence>
<dbReference type="Proteomes" id="UP001057375">
    <property type="component" value="Unassembled WGS sequence"/>
</dbReference>
<protein>
    <submittedName>
        <fullName evidence="1">Uncharacterized protein</fullName>
    </submittedName>
</protein>
<evidence type="ECO:0000313" key="1">
    <source>
        <dbReference type="EMBL" id="GKT30261.1"/>
    </source>
</evidence>
<evidence type="ECO:0000313" key="2">
    <source>
        <dbReference type="Proteomes" id="UP001057375"/>
    </source>
</evidence>
<dbReference type="EMBL" id="BQXS01008700">
    <property type="protein sequence ID" value="GKT30261.1"/>
    <property type="molecule type" value="Genomic_DNA"/>
</dbReference>